<evidence type="ECO:0000313" key="3">
    <source>
        <dbReference type="Proteomes" id="UP000439903"/>
    </source>
</evidence>
<gene>
    <name evidence="2" type="ORF">F8M41_021015</name>
</gene>
<dbReference type="Proteomes" id="UP000439903">
    <property type="component" value="Unassembled WGS sequence"/>
</dbReference>
<dbReference type="OrthoDB" id="2443581at2759"/>
<proteinExistence type="predicted"/>
<organism evidence="2 3">
    <name type="scientific">Gigaspora margarita</name>
    <dbReference type="NCBI Taxonomy" id="4874"/>
    <lineage>
        <taxon>Eukaryota</taxon>
        <taxon>Fungi</taxon>
        <taxon>Fungi incertae sedis</taxon>
        <taxon>Mucoromycota</taxon>
        <taxon>Glomeromycotina</taxon>
        <taxon>Glomeromycetes</taxon>
        <taxon>Diversisporales</taxon>
        <taxon>Gigasporaceae</taxon>
        <taxon>Gigaspora</taxon>
    </lineage>
</organism>
<name>A0A8H4B577_GIGMA</name>
<feature type="compositionally biased region" description="Basic and acidic residues" evidence="1">
    <location>
        <begin position="18"/>
        <end position="30"/>
    </location>
</feature>
<feature type="region of interest" description="Disordered" evidence="1">
    <location>
        <begin position="18"/>
        <end position="69"/>
    </location>
</feature>
<protein>
    <submittedName>
        <fullName evidence="2">Uncharacterized protein</fullName>
    </submittedName>
</protein>
<dbReference type="EMBL" id="WTPW01000007">
    <property type="protein sequence ID" value="KAF0561682.1"/>
    <property type="molecule type" value="Genomic_DNA"/>
</dbReference>
<keyword evidence="3" id="KW-1185">Reference proteome</keyword>
<feature type="compositionally biased region" description="Basic and acidic residues" evidence="1">
    <location>
        <begin position="42"/>
        <end position="61"/>
    </location>
</feature>
<sequence>MNNKIKFGFYYEKSIRTSKGKEKATNDKNSVEQIGSSSGGQNEHDKSIRHSEDGNSSEQDKLGFCSRQGINTDKNEKKISCQMYFLTPKFKKT</sequence>
<evidence type="ECO:0000256" key="1">
    <source>
        <dbReference type="SAM" id="MobiDB-lite"/>
    </source>
</evidence>
<evidence type="ECO:0000313" key="2">
    <source>
        <dbReference type="EMBL" id="KAF0561682.1"/>
    </source>
</evidence>
<comment type="caution">
    <text evidence="2">The sequence shown here is derived from an EMBL/GenBank/DDBJ whole genome shotgun (WGS) entry which is preliminary data.</text>
</comment>
<feature type="compositionally biased region" description="Polar residues" evidence="1">
    <location>
        <begin position="31"/>
        <end position="41"/>
    </location>
</feature>
<reference evidence="2 3" key="1">
    <citation type="journal article" date="2019" name="Environ. Microbiol.">
        <title>At the nexus of three kingdoms: the genome of the mycorrhizal fungus Gigaspora margarita provides insights into plant, endobacterial and fungal interactions.</title>
        <authorList>
            <person name="Venice F."/>
            <person name="Ghignone S."/>
            <person name="Salvioli di Fossalunga A."/>
            <person name="Amselem J."/>
            <person name="Novero M."/>
            <person name="Xianan X."/>
            <person name="Sedzielewska Toro K."/>
            <person name="Morin E."/>
            <person name="Lipzen A."/>
            <person name="Grigoriev I.V."/>
            <person name="Henrissat B."/>
            <person name="Martin F.M."/>
            <person name="Bonfante P."/>
        </authorList>
    </citation>
    <scope>NUCLEOTIDE SEQUENCE [LARGE SCALE GENOMIC DNA]</scope>
    <source>
        <strain evidence="2 3">BEG34</strain>
    </source>
</reference>
<accession>A0A8H4B577</accession>
<dbReference type="AlphaFoldDB" id="A0A8H4B577"/>